<evidence type="ECO:0000256" key="1">
    <source>
        <dbReference type="ARBA" id="ARBA00004141"/>
    </source>
</evidence>
<dbReference type="Pfam" id="PF01694">
    <property type="entry name" value="Rhomboid"/>
    <property type="match status" value="1"/>
</dbReference>
<dbReference type="GO" id="GO:0016020">
    <property type="term" value="C:membrane"/>
    <property type="evidence" value="ECO:0007669"/>
    <property type="project" value="UniProtKB-SubCell"/>
</dbReference>
<accession>A0A1E3IAE0</accession>
<dbReference type="PROSITE" id="PS51140">
    <property type="entry name" value="CUE"/>
    <property type="match status" value="1"/>
</dbReference>
<comment type="caution">
    <text evidence="8">The sequence shown here is derived from an EMBL/GenBank/DDBJ whole genome shotgun (WGS) entry which is preliminary data.</text>
</comment>
<dbReference type="Pfam" id="PF02845">
    <property type="entry name" value="CUE"/>
    <property type="match status" value="1"/>
</dbReference>
<dbReference type="OrthoDB" id="272778at2759"/>
<dbReference type="EMBL" id="AWGJ01000001">
    <property type="protein sequence ID" value="ODN84856.1"/>
    <property type="molecule type" value="Genomic_DNA"/>
</dbReference>
<protein>
    <recommendedName>
        <fullName evidence="7">CUE domain-containing protein</fullName>
    </recommendedName>
</protein>
<dbReference type="SUPFAM" id="SSF144091">
    <property type="entry name" value="Rhomboid-like"/>
    <property type="match status" value="1"/>
</dbReference>
<gene>
    <name evidence="8" type="ORF">L202_00714</name>
</gene>
<proteinExistence type="predicted"/>
<feature type="transmembrane region" description="Helical" evidence="6">
    <location>
        <begin position="12"/>
        <end position="33"/>
    </location>
</feature>
<dbReference type="GO" id="GO:0043130">
    <property type="term" value="F:ubiquitin binding"/>
    <property type="evidence" value="ECO:0007669"/>
    <property type="project" value="InterPro"/>
</dbReference>
<comment type="subcellular location">
    <subcellularLocation>
        <location evidence="1">Membrane</location>
        <topology evidence="1">Multi-pass membrane protein</topology>
    </subcellularLocation>
</comment>
<dbReference type="AlphaFoldDB" id="A0A1E3IAE0"/>
<feature type="transmembrane region" description="Helical" evidence="6">
    <location>
        <begin position="169"/>
        <end position="191"/>
    </location>
</feature>
<evidence type="ECO:0000256" key="4">
    <source>
        <dbReference type="ARBA" id="ARBA00023136"/>
    </source>
</evidence>
<dbReference type="PANTHER" id="PTHR43066:SF21">
    <property type="entry name" value="UBIQUITIN-ASSOCIATED DOMAIN-CONTAINING PROTEIN 2"/>
    <property type="match status" value="1"/>
</dbReference>
<dbReference type="SUPFAM" id="SSF46934">
    <property type="entry name" value="UBA-like"/>
    <property type="match status" value="1"/>
</dbReference>
<dbReference type="Gene3D" id="1.10.8.10">
    <property type="entry name" value="DNA helicase RuvA subunit, C-terminal domain"/>
    <property type="match status" value="1"/>
</dbReference>
<dbReference type="GeneID" id="30152023"/>
<reference evidence="8 9" key="1">
    <citation type="submission" date="2016-06" db="EMBL/GenBank/DDBJ databases">
        <title>Evolution of pathogenesis and genome organization in the Tremellales.</title>
        <authorList>
            <person name="Cuomo C."/>
            <person name="Litvintseva A."/>
            <person name="Heitman J."/>
            <person name="Chen Y."/>
            <person name="Sun S."/>
            <person name="Springer D."/>
            <person name="Dromer F."/>
            <person name="Young S."/>
            <person name="Zeng Q."/>
            <person name="Chapman S."/>
            <person name="Gujja S."/>
            <person name="Saif S."/>
            <person name="Birren B."/>
        </authorList>
    </citation>
    <scope>NUCLEOTIDE SEQUENCE [LARGE SCALE GENOMIC DNA]</scope>
    <source>
        <strain evidence="8 9">CBS 6039</strain>
    </source>
</reference>
<dbReference type="InterPro" id="IPR022764">
    <property type="entry name" value="Peptidase_S54_rhomboid_dom"/>
</dbReference>
<evidence type="ECO:0000256" key="2">
    <source>
        <dbReference type="ARBA" id="ARBA00022692"/>
    </source>
</evidence>
<dbReference type="InterPro" id="IPR003892">
    <property type="entry name" value="CUE"/>
</dbReference>
<organism evidence="8 9">
    <name type="scientific">Cryptococcus amylolentus CBS 6039</name>
    <dbReference type="NCBI Taxonomy" id="1295533"/>
    <lineage>
        <taxon>Eukaryota</taxon>
        <taxon>Fungi</taxon>
        <taxon>Dikarya</taxon>
        <taxon>Basidiomycota</taxon>
        <taxon>Agaricomycotina</taxon>
        <taxon>Tremellomycetes</taxon>
        <taxon>Tremellales</taxon>
        <taxon>Cryptococcaceae</taxon>
        <taxon>Cryptococcus</taxon>
    </lineage>
</organism>
<dbReference type="Proteomes" id="UP000094065">
    <property type="component" value="Unassembled WGS sequence"/>
</dbReference>
<feature type="region of interest" description="Disordered" evidence="5">
    <location>
        <begin position="282"/>
        <end position="315"/>
    </location>
</feature>
<dbReference type="InterPro" id="IPR035952">
    <property type="entry name" value="Rhomboid-like_sf"/>
</dbReference>
<dbReference type="InterPro" id="IPR009060">
    <property type="entry name" value="UBA-like_sf"/>
</dbReference>
<sequence length="377" mass="41424">MPGLQHAGVTKGLMMLLGITTITASLLGIKPYLHLQFVPHMSQYHQYWRILTHPLAFANSAELLMGELLLYKVSTHVERAYGPRKFASFILVSSAVSTLLAYATIIILHPFGIRSVPGGPYGIIFSLLWQYYRIVPSLYQFNLFGIMMSQKIFTAIFALQLVLSKPPSSTLMSLLGLLTGYIYRTSTLFPLPSFSLRRRRLLVRSSLKDYRISQPLFDLLARYFGPLVGESAGPRNAERVLPGQVNERVPGIEDLAARANTATARGADRRSLRAMLASRLQAEQPAAPGDNSLPPTGRTATAAEEDTNGEPASTTAAMGEWVSEMTGRSGARAPTEEEIETLRGMFPNSGRDAIVRALQRNDNNTAQAVEALLEQAD</sequence>
<keyword evidence="9" id="KW-1185">Reference proteome</keyword>
<dbReference type="RefSeq" id="XP_018998659.1">
    <property type="nucleotide sequence ID" value="XM_019133954.1"/>
</dbReference>
<dbReference type="SMART" id="SM00546">
    <property type="entry name" value="CUE"/>
    <property type="match status" value="1"/>
</dbReference>
<keyword evidence="4 6" id="KW-0472">Membrane</keyword>
<dbReference type="Gene3D" id="1.20.1540.10">
    <property type="entry name" value="Rhomboid-like"/>
    <property type="match status" value="1"/>
</dbReference>
<dbReference type="CDD" id="cd14279">
    <property type="entry name" value="CUE"/>
    <property type="match status" value="1"/>
</dbReference>
<feature type="transmembrane region" description="Helical" evidence="6">
    <location>
        <begin position="86"/>
        <end position="105"/>
    </location>
</feature>
<evidence type="ECO:0000256" key="6">
    <source>
        <dbReference type="SAM" id="Phobius"/>
    </source>
</evidence>
<name>A0A1E3IAE0_9TREE</name>
<dbReference type="PANTHER" id="PTHR43066">
    <property type="entry name" value="RHOMBOID-RELATED PROTEIN"/>
    <property type="match status" value="1"/>
</dbReference>
<feature type="transmembrane region" description="Helical" evidence="6">
    <location>
        <begin position="111"/>
        <end position="129"/>
    </location>
</feature>
<keyword evidence="2 6" id="KW-0812">Transmembrane</keyword>
<dbReference type="STRING" id="1295533.A0A1E3IAE0"/>
<evidence type="ECO:0000256" key="5">
    <source>
        <dbReference type="SAM" id="MobiDB-lite"/>
    </source>
</evidence>
<evidence type="ECO:0000313" key="9">
    <source>
        <dbReference type="Proteomes" id="UP000094065"/>
    </source>
</evidence>
<feature type="domain" description="CUE" evidence="7">
    <location>
        <begin position="334"/>
        <end position="377"/>
    </location>
</feature>
<evidence type="ECO:0000313" key="8">
    <source>
        <dbReference type="EMBL" id="ODN84856.1"/>
    </source>
</evidence>
<keyword evidence="3 6" id="KW-1133">Transmembrane helix</keyword>
<feature type="transmembrane region" description="Helical" evidence="6">
    <location>
        <begin position="141"/>
        <end position="163"/>
    </location>
</feature>
<dbReference type="GO" id="GO:0004252">
    <property type="term" value="F:serine-type endopeptidase activity"/>
    <property type="evidence" value="ECO:0007669"/>
    <property type="project" value="InterPro"/>
</dbReference>
<evidence type="ECO:0000256" key="3">
    <source>
        <dbReference type="ARBA" id="ARBA00022989"/>
    </source>
</evidence>
<evidence type="ECO:0000259" key="7">
    <source>
        <dbReference type="PROSITE" id="PS51140"/>
    </source>
</evidence>